<evidence type="ECO:0000313" key="2">
    <source>
        <dbReference type="EMBL" id="SAL16103.1"/>
    </source>
</evidence>
<dbReference type="PANTHER" id="PTHR22916:SF3">
    <property type="entry name" value="UDP-GLCNAC:BETAGAL BETA-1,3-N-ACETYLGLUCOSAMINYLTRANSFERASE-LIKE PROTEIN 1"/>
    <property type="match status" value="1"/>
</dbReference>
<dbReference type="InterPro" id="IPR001173">
    <property type="entry name" value="Glyco_trans_2-like"/>
</dbReference>
<dbReference type="OrthoDB" id="9781367at2"/>
<keyword evidence="3" id="KW-1185">Reference proteome</keyword>
<reference evidence="2" key="1">
    <citation type="submission" date="2016-01" db="EMBL/GenBank/DDBJ databases">
        <authorList>
            <person name="Peeters C."/>
        </authorList>
    </citation>
    <scope>NUCLEOTIDE SEQUENCE [LARGE SCALE GENOMIC DNA]</scope>
    <source>
        <strain evidence="2">LMG 22937</strain>
    </source>
</reference>
<dbReference type="AlphaFoldDB" id="A0A158F8V0"/>
<protein>
    <submittedName>
        <fullName evidence="2">Glycosyl transferase family 2</fullName>
    </submittedName>
</protein>
<comment type="caution">
    <text evidence="2">The sequence shown here is derived from an EMBL/GenBank/DDBJ whole genome shotgun (WGS) entry which is preliminary data.</text>
</comment>
<name>A0A158F8V0_9BURK</name>
<accession>A0A158F8V0</accession>
<dbReference type="PANTHER" id="PTHR22916">
    <property type="entry name" value="GLYCOSYLTRANSFERASE"/>
    <property type="match status" value="1"/>
</dbReference>
<dbReference type="SUPFAM" id="SSF53448">
    <property type="entry name" value="Nucleotide-diphospho-sugar transferases"/>
    <property type="match status" value="1"/>
</dbReference>
<dbReference type="Proteomes" id="UP000054925">
    <property type="component" value="Unassembled WGS sequence"/>
</dbReference>
<evidence type="ECO:0000259" key="1">
    <source>
        <dbReference type="Pfam" id="PF00535"/>
    </source>
</evidence>
<evidence type="ECO:0000313" key="3">
    <source>
        <dbReference type="Proteomes" id="UP000054925"/>
    </source>
</evidence>
<dbReference type="Pfam" id="PF00535">
    <property type="entry name" value="Glycos_transf_2"/>
    <property type="match status" value="1"/>
</dbReference>
<organism evidence="2 3">
    <name type="scientific">Caballeronia terrestris</name>
    <dbReference type="NCBI Taxonomy" id="1226301"/>
    <lineage>
        <taxon>Bacteria</taxon>
        <taxon>Pseudomonadati</taxon>
        <taxon>Pseudomonadota</taxon>
        <taxon>Betaproteobacteria</taxon>
        <taxon>Burkholderiales</taxon>
        <taxon>Burkholderiaceae</taxon>
        <taxon>Caballeronia</taxon>
    </lineage>
</organism>
<sequence>MPVTSIIVPFFNQINYLEQCLTSALAQTLEDIEVILVNDGSTEDPSSIVSRINDQRIKLINQSNAGVAAARNTAIDASQGEFLAFLDADDWWAPTMIETLVDALRERPQHGLAYCDITHVDSKGKVADGYSVAESRAQLNGNILPSLLVGGYFPPGAVLARTSAVKQIGGFDITLGGCCDWDLWIRLVVAGYDTIFCAQRLAFYRLHDQSMSKNQLHMRQTAIATLAKSMSSHPTQMAEASQALIESSAALWSSNNEAATEIRNCHKMISELRSYIDHLIEGKGWLEHQWQLHVAAVNEKEKLIVELKAQMEKALIATRATNRQTILDSGLFDADFYLNRYPDVAAAGVDPLQHYVECGGQEGRRGHPLFDPTWYWTQFPEAQANGVHPLVHYWTVGKLQGASTKDPAEQ</sequence>
<keyword evidence="2" id="KW-0808">Transferase</keyword>
<dbReference type="RefSeq" id="WP_087654564.1">
    <property type="nucleotide sequence ID" value="NZ_FCOL02000002.1"/>
</dbReference>
<dbReference type="GO" id="GO:0016758">
    <property type="term" value="F:hexosyltransferase activity"/>
    <property type="evidence" value="ECO:0007669"/>
    <property type="project" value="UniProtKB-ARBA"/>
</dbReference>
<dbReference type="Gene3D" id="3.90.550.10">
    <property type="entry name" value="Spore Coat Polysaccharide Biosynthesis Protein SpsA, Chain A"/>
    <property type="match status" value="1"/>
</dbReference>
<dbReference type="InterPro" id="IPR029044">
    <property type="entry name" value="Nucleotide-diphossugar_trans"/>
</dbReference>
<dbReference type="EMBL" id="FCOL02000002">
    <property type="protein sequence ID" value="SAL16103.1"/>
    <property type="molecule type" value="Genomic_DNA"/>
</dbReference>
<proteinExistence type="predicted"/>
<feature type="domain" description="Glycosyltransferase 2-like" evidence="1">
    <location>
        <begin position="5"/>
        <end position="108"/>
    </location>
</feature>
<gene>
    <name evidence="2" type="ORF">AWB67_00395</name>
</gene>